<feature type="region of interest" description="Disordered" evidence="1">
    <location>
        <begin position="153"/>
        <end position="182"/>
    </location>
</feature>
<protein>
    <submittedName>
        <fullName evidence="2">Uncharacterized protein</fullName>
    </submittedName>
</protein>
<evidence type="ECO:0000313" key="3">
    <source>
        <dbReference type="Proteomes" id="UP000290572"/>
    </source>
</evidence>
<name>A0A498M5B2_LABRO</name>
<sequence>MIKSVIAAVAKLRPPRSNYAGVPPTSARGLMGERWRAEAALVEQVLSDGGSAAAAIPRRARGSEDPGPEEPCCSTNAQPATGLTTLRLKNPLETVSKRSRGGQWESRLRLRPDMTFLSQASVVLPVSPARFAAPNGLLITTSRAAAEPREKLNHTADTVNNLDTLPCKPHPRIRGCSRQTQG</sequence>
<dbReference type="EMBL" id="QBIY01012829">
    <property type="protein sequence ID" value="RXN15751.1"/>
    <property type="molecule type" value="Genomic_DNA"/>
</dbReference>
<dbReference type="Proteomes" id="UP000290572">
    <property type="component" value="Unassembled WGS sequence"/>
</dbReference>
<accession>A0A498M5B2</accession>
<dbReference type="AlphaFoldDB" id="A0A498M5B2"/>
<evidence type="ECO:0000313" key="2">
    <source>
        <dbReference type="EMBL" id="RXN15751.1"/>
    </source>
</evidence>
<feature type="region of interest" description="Disordered" evidence="1">
    <location>
        <begin position="50"/>
        <end position="85"/>
    </location>
</feature>
<keyword evidence="3" id="KW-1185">Reference proteome</keyword>
<feature type="compositionally biased region" description="Polar residues" evidence="1">
    <location>
        <begin position="73"/>
        <end position="84"/>
    </location>
</feature>
<evidence type="ECO:0000256" key="1">
    <source>
        <dbReference type="SAM" id="MobiDB-lite"/>
    </source>
</evidence>
<proteinExistence type="predicted"/>
<comment type="caution">
    <text evidence="2">The sequence shown here is derived from an EMBL/GenBank/DDBJ whole genome shotgun (WGS) entry which is preliminary data.</text>
</comment>
<reference evidence="2 3" key="1">
    <citation type="submission" date="2018-03" db="EMBL/GenBank/DDBJ databases">
        <title>Draft genome sequence of Rohu Carp (Labeo rohita).</title>
        <authorList>
            <person name="Das P."/>
            <person name="Kushwaha B."/>
            <person name="Joshi C.G."/>
            <person name="Kumar D."/>
            <person name="Nagpure N.S."/>
            <person name="Sahoo L."/>
            <person name="Das S.P."/>
            <person name="Bit A."/>
            <person name="Patnaik S."/>
            <person name="Meher P.K."/>
            <person name="Jayasankar P."/>
            <person name="Koringa P.G."/>
            <person name="Patel N.V."/>
            <person name="Hinsu A.T."/>
            <person name="Kumar R."/>
            <person name="Pandey M."/>
            <person name="Agarwal S."/>
            <person name="Srivastava S."/>
            <person name="Singh M."/>
            <person name="Iquebal M.A."/>
            <person name="Jaiswal S."/>
            <person name="Angadi U.B."/>
            <person name="Kumar N."/>
            <person name="Raza M."/>
            <person name="Shah T.M."/>
            <person name="Rai A."/>
            <person name="Jena J.K."/>
        </authorList>
    </citation>
    <scope>NUCLEOTIDE SEQUENCE [LARGE SCALE GENOMIC DNA]</scope>
    <source>
        <strain evidence="2">DASCIFA01</strain>
        <tissue evidence="2">Testis</tissue>
    </source>
</reference>
<gene>
    <name evidence="2" type="ORF">ROHU_027913</name>
</gene>
<organism evidence="2 3">
    <name type="scientific">Labeo rohita</name>
    <name type="common">Indian major carp</name>
    <name type="synonym">Cyprinus rohita</name>
    <dbReference type="NCBI Taxonomy" id="84645"/>
    <lineage>
        <taxon>Eukaryota</taxon>
        <taxon>Metazoa</taxon>
        <taxon>Chordata</taxon>
        <taxon>Craniata</taxon>
        <taxon>Vertebrata</taxon>
        <taxon>Euteleostomi</taxon>
        <taxon>Actinopterygii</taxon>
        <taxon>Neopterygii</taxon>
        <taxon>Teleostei</taxon>
        <taxon>Ostariophysi</taxon>
        <taxon>Cypriniformes</taxon>
        <taxon>Cyprinidae</taxon>
        <taxon>Labeoninae</taxon>
        <taxon>Labeonini</taxon>
        <taxon>Labeo</taxon>
    </lineage>
</organism>